<protein>
    <submittedName>
        <fullName evidence="1">Uncharacterized protein</fullName>
    </submittedName>
</protein>
<proteinExistence type="predicted"/>
<dbReference type="Proteomes" id="UP001208570">
    <property type="component" value="Unassembled WGS sequence"/>
</dbReference>
<evidence type="ECO:0000313" key="1">
    <source>
        <dbReference type="EMBL" id="KAK2141967.1"/>
    </source>
</evidence>
<comment type="caution">
    <text evidence="1">The sequence shown here is derived from an EMBL/GenBank/DDBJ whole genome shotgun (WGS) entry which is preliminary data.</text>
</comment>
<dbReference type="AlphaFoldDB" id="A0AAD9MQ94"/>
<dbReference type="EMBL" id="JAODUP010001010">
    <property type="protein sequence ID" value="KAK2141967.1"/>
    <property type="molecule type" value="Genomic_DNA"/>
</dbReference>
<organism evidence="1 2">
    <name type="scientific">Paralvinella palmiformis</name>
    <dbReference type="NCBI Taxonomy" id="53620"/>
    <lineage>
        <taxon>Eukaryota</taxon>
        <taxon>Metazoa</taxon>
        <taxon>Spiralia</taxon>
        <taxon>Lophotrochozoa</taxon>
        <taxon>Annelida</taxon>
        <taxon>Polychaeta</taxon>
        <taxon>Sedentaria</taxon>
        <taxon>Canalipalpata</taxon>
        <taxon>Terebellida</taxon>
        <taxon>Terebelliformia</taxon>
        <taxon>Alvinellidae</taxon>
        <taxon>Paralvinella</taxon>
    </lineage>
</organism>
<gene>
    <name evidence="1" type="ORF">LSH36_1010g00000</name>
</gene>
<reference evidence="1" key="1">
    <citation type="journal article" date="2023" name="Mol. Biol. Evol.">
        <title>Third-Generation Sequencing Reveals the Adaptive Role of the Epigenome in Three Deep-Sea Polychaetes.</title>
        <authorList>
            <person name="Perez M."/>
            <person name="Aroh O."/>
            <person name="Sun Y."/>
            <person name="Lan Y."/>
            <person name="Juniper S.K."/>
            <person name="Young C.R."/>
            <person name="Angers B."/>
            <person name="Qian P.Y."/>
        </authorList>
    </citation>
    <scope>NUCLEOTIDE SEQUENCE</scope>
    <source>
        <strain evidence="1">P08H-3</strain>
    </source>
</reference>
<sequence length="101" mass="11708">MKHPSDIPMPRFELSDMWSNALPVKSQRFDFNIIRNVGGMLISSLELASSSGPMSIWVLGQFSGRFGQRWINVSMLSRIMFTINMKIQSYNTRHCLGNYFW</sequence>
<keyword evidence="2" id="KW-1185">Reference proteome</keyword>
<evidence type="ECO:0000313" key="2">
    <source>
        <dbReference type="Proteomes" id="UP001208570"/>
    </source>
</evidence>
<accession>A0AAD9MQ94</accession>
<name>A0AAD9MQ94_9ANNE</name>